<dbReference type="AlphaFoldDB" id="A0A158HW92"/>
<sequence length="65" mass="7307">MLFALWRFIETEYALIVQDDGWILDIGNWSDEFLSYDYIGAPIISRGSIHRRPSRGCATSAGAIA</sequence>
<name>A0A158HW92_9BURK</name>
<organism evidence="2 3">
    <name type="scientific">Caballeronia arvi</name>
    <dbReference type="NCBI Taxonomy" id="1777135"/>
    <lineage>
        <taxon>Bacteria</taxon>
        <taxon>Pseudomonadati</taxon>
        <taxon>Pseudomonadota</taxon>
        <taxon>Betaproteobacteria</taxon>
        <taxon>Burkholderiales</taxon>
        <taxon>Burkholderiaceae</taxon>
        <taxon>Caballeronia</taxon>
    </lineage>
</organism>
<evidence type="ECO:0000313" key="3">
    <source>
        <dbReference type="Proteomes" id="UP000055019"/>
    </source>
</evidence>
<dbReference type="Proteomes" id="UP000055019">
    <property type="component" value="Unassembled WGS sequence"/>
</dbReference>
<protein>
    <recommendedName>
        <fullName evidence="1">DUF5672 domain-containing protein</fullName>
    </recommendedName>
</protein>
<evidence type="ECO:0000259" key="1">
    <source>
        <dbReference type="Pfam" id="PF18922"/>
    </source>
</evidence>
<dbReference type="Pfam" id="PF18922">
    <property type="entry name" value="DUF5672"/>
    <property type="match status" value="1"/>
</dbReference>
<dbReference type="RefSeq" id="WP_235024539.1">
    <property type="nucleotide sequence ID" value="NZ_FCOM02000007.1"/>
</dbReference>
<keyword evidence="3" id="KW-1185">Reference proteome</keyword>
<evidence type="ECO:0000313" key="2">
    <source>
        <dbReference type="EMBL" id="SAL48353.1"/>
    </source>
</evidence>
<proteinExistence type="predicted"/>
<dbReference type="InterPro" id="IPR043729">
    <property type="entry name" value="DUF5672"/>
</dbReference>
<comment type="caution">
    <text evidence="2">The sequence shown here is derived from an EMBL/GenBank/DDBJ whole genome shotgun (WGS) entry which is preliminary data.</text>
</comment>
<feature type="domain" description="DUF5672" evidence="1">
    <location>
        <begin position="7"/>
        <end position="47"/>
    </location>
</feature>
<accession>A0A158HW92</accession>
<gene>
    <name evidence="2" type="ORF">AWB74_02212</name>
</gene>
<reference evidence="2" key="1">
    <citation type="submission" date="2016-01" db="EMBL/GenBank/DDBJ databases">
        <authorList>
            <person name="Peeters C."/>
        </authorList>
    </citation>
    <scope>NUCLEOTIDE SEQUENCE [LARGE SCALE GENOMIC DNA]</scope>
    <source>
        <strain evidence="2">LMG 29317</strain>
    </source>
</reference>
<dbReference type="EMBL" id="FCOM02000007">
    <property type="protein sequence ID" value="SAL48353.1"/>
    <property type="molecule type" value="Genomic_DNA"/>
</dbReference>